<dbReference type="EMBL" id="CP001792">
    <property type="protein sequence ID" value="ACX76417.1"/>
    <property type="molecule type" value="Genomic_DNA"/>
</dbReference>
<keyword evidence="1" id="KW-0472">Membrane</keyword>
<reference evidence="2" key="1">
    <citation type="submission" date="2009-10" db="EMBL/GenBank/DDBJ databases">
        <title>Complete sequence of Fibrobacter succinogenes subsp. succinogenes S85.</title>
        <authorList>
            <consortium name="US DOE Joint Genome Institute"/>
            <person name="Lucas S."/>
            <person name="Copeland A."/>
            <person name="Lapidus A."/>
            <person name="Glavina del Rio T."/>
            <person name="Tice H."/>
            <person name="Bruce D."/>
            <person name="Goodwin L."/>
            <person name="Pitluck S."/>
            <person name="Chertkov O."/>
            <person name="Detter J.C."/>
            <person name="Han C."/>
            <person name="Tapia R."/>
            <person name="Larimer F."/>
            <person name="Land M."/>
            <person name="Hauser L."/>
            <person name="Kyrpides N."/>
            <person name="Mikhailova N."/>
            <person name="Weimer P.J."/>
            <person name="Stevenson D.M."/>
            <person name="Boyum J."/>
            <person name="Brumm P.I."/>
            <person name="Mead D."/>
        </authorList>
    </citation>
    <scope>NUCLEOTIDE SEQUENCE [LARGE SCALE GENOMIC DNA]</scope>
    <source>
        <strain evidence="2">S85</strain>
    </source>
</reference>
<keyword evidence="3" id="KW-1185">Reference proteome</keyword>
<organism evidence="2 3">
    <name type="scientific">Fibrobacter succinogenes (strain ATCC 19169 / S85)</name>
    <dbReference type="NCBI Taxonomy" id="59374"/>
    <lineage>
        <taxon>Bacteria</taxon>
        <taxon>Pseudomonadati</taxon>
        <taxon>Fibrobacterota</taxon>
        <taxon>Fibrobacteria</taxon>
        <taxon>Fibrobacterales</taxon>
        <taxon>Fibrobacteraceae</taxon>
        <taxon>Fibrobacter</taxon>
    </lineage>
</organism>
<dbReference type="RefSeq" id="WP_015732432.1">
    <property type="nucleotide sequence ID" value="NC_013410.1"/>
</dbReference>
<accession>A0ABM5LL50</accession>
<evidence type="ECO:0000313" key="2">
    <source>
        <dbReference type="EMBL" id="ACX76417.1"/>
    </source>
</evidence>
<gene>
    <name evidence="2" type="ordered locus">Fisuc_2834</name>
</gene>
<protein>
    <submittedName>
        <fullName evidence="2">Uncharacterized protein</fullName>
    </submittedName>
</protein>
<keyword evidence="1" id="KW-0812">Transmembrane</keyword>
<sequence>MRKEKSEAEKIQEAKECCEKFNKNPAGPLFLSVIYIVVIAIFIRPVWNHIYIDFNLIKVVDAYISGIIVLSAMTLLYMQCSNFFKGTEDKPNKGKLRITGVILLCAGILAALISGYTTDKYGWIEDEAIASLNGNLLNYALIKCTGVDIDRHNGNTYYGTAKLSDGTTRPTVVYYMRGAYRRHGVEYRIVAKFM</sequence>
<dbReference type="Proteomes" id="UP000001497">
    <property type="component" value="Chromosome"/>
</dbReference>
<feature type="transmembrane region" description="Helical" evidence="1">
    <location>
        <begin position="96"/>
        <end position="116"/>
    </location>
</feature>
<name>A0ABM5LL50_FIBSS</name>
<evidence type="ECO:0000256" key="1">
    <source>
        <dbReference type="SAM" id="Phobius"/>
    </source>
</evidence>
<proteinExistence type="predicted"/>
<feature type="transmembrane region" description="Helical" evidence="1">
    <location>
        <begin position="29"/>
        <end position="47"/>
    </location>
</feature>
<keyword evidence="1" id="KW-1133">Transmembrane helix</keyword>
<evidence type="ECO:0000313" key="3">
    <source>
        <dbReference type="Proteomes" id="UP000001497"/>
    </source>
</evidence>
<feature type="transmembrane region" description="Helical" evidence="1">
    <location>
        <begin position="62"/>
        <end position="84"/>
    </location>
</feature>